<comment type="caution">
    <text evidence="2">The sequence shown here is derived from an EMBL/GenBank/DDBJ whole genome shotgun (WGS) entry which is preliminary data.</text>
</comment>
<dbReference type="InterPro" id="IPR001509">
    <property type="entry name" value="Epimerase_deHydtase"/>
</dbReference>
<dbReference type="Gene3D" id="3.40.50.720">
    <property type="entry name" value="NAD(P)-binding Rossmann-like Domain"/>
    <property type="match status" value="1"/>
</dbReference>
<dbReference type="InterPro" id="IPR036291">
    <property type="entry name" value="NAD(P)-bd_dom_sf"/>
</dbReference>
<evidence type="ECO:0000313" key="2">
    <source>
        <dbReference type="EMBL" id="HIZ72148.1"/>
    </source>
</evidence>
<dbReference type="SUPFAM" id="SSF51735">
    <property type="entry name" value="NAD(P)-binding Rossmann-fold domains"/>
    <property type="match status" value="1"/>
</dbReference>
<reference evidence="2" key="1">
    <citation type="journal article" date="2021" name="PeerJ">
        <title>Extensive microbial diversity within the chicken gut microbiome revealed by metagenomics and culture.</title>
        <authorList>
            <person name="Gilroy R."/>
            <person name="Ravi A."/>
            <person name="Getino M."/>
            <person name="Pursley I."/>
            <person name="Horton D.L."/>
            <person name="Alikhan N.F."/>
            <person name="Baker D."/>
            <person name="Gharbi K."/>
            <person name="Hall N."/>
            <person name="Watson M."/>
            <person name="Adriaenssens E.M."/>
            <person name="Foster-Nyarko E."/>
            <person name="Jarju S."/>
            <person name="Secka A."/>
            <person name="Antonio M."/>
            <person name="Oren A."/>
            <person name="Chaudhuri R.R."/>
            <person name="La Ragione R."/>
            <person name="Hildebrand F."/>
            <person name="Pallen M.J."/>
        </authorList>
    </citation>
    <scope>NUCLEOTIDE SEQUENCE</scope>
    <source>
        <strain evidence="2">ChiW7-2402</strain>
    </source>
</reference>
<protein>
    <submittedName>
        <fullName evidence="2">NAD(P)-dependent oxidoreductase</fullName>
    </submittedName>
</protein>
<proteinExistence type="predicted"/>
<dbReference type="Proteomes" id="UP000824102">
    <property type="component" value="Unassembled WGS sequence"/>
</dbReference>
<reference evidence="2" key="2">
    <citation type="submission" date="2021-04" db="EMBL/GenBank/DDBJ databases">
        <authorList>
            <person name="Gilroy R."/>
        </authorList>
    </citation>
    <scope>NUCLEOTIDE SEQUENCE</scope>
    <source>
        <strain evidence="2">ChiW7-2402</strain>
    </source>
</reference>
<evidence type="ECO:0000313" key="3">
    <source>
        <dbReference type="Proteomes" id="UP000824102"/>
    </source>
</evidence>
<sequence>MKIAMTGVSGDMGREALKAVLALPVGACVRVLLTPKKKNDEFARCLKREYGARVEIVRGDVTRREDCDRLVAGAEYVLHMAGVIPPVSDHSPSLSHRVNFGGTAAMTDAVRACSPQPAFIHISSVAVYGNRTMAHPFGRVGDPLLPSPFEAYELHKLKAERYVLDAGLEKFVILREGAMLHDKMLENNMSDPLMFHIVLNSPLEWVSARDTARLFAHIFLRESKGEIDGFWNNVYNVGAGEMGRDTGYDTLVDGFAVIGGDPERYFRPEWFPTRNFHGLWFYDAGELEELFSFQRDGVHEYWQEIAKAHPLFALGKVVPPELIHEFLFKKLLKMEGSPAKWIEDGDKARIFAYFGGEEGVKRLPKKWEDVSLACRQPGFEALKRGEGAELLSHGFDDAKPMREWTIEDAKSAAKFRGGECLSEEMPSLRAPLVWQCAEGHTFEASALTVLRAGHWCPKCCYPRPWKFDLLAKRNPYFAQVWYDSHAKDEDAEYNIEKSAPIVRRAQGEKI</sequence>
<dbReference type="AlphaFoldDB" id="A0A9D2G2T7"/>
<dbReference type="PANTHER" id="PTHR48079">
    <property type="entry name" value="PROTEIN YEEZ"/>
    <property type="match status" value="1"/>
</dbReference>
<organism evidence="2 3">
    <name type="scientific">Candidatus Gallimonas intestinavium</name>
    <dbReference type="NCBI Taxonomy" id="2838603"/>
    <lineage>
        <taxon>Bacteria</taxon>
        <taxon>Bacillati</taxon>
        <taxon>Bacillota</taxon>
        <taxon>Clostridia</taxon>
        <taxon>Candidatus Gallimonas</taxon>
    </lineage>
</organism>
<accession>A0A9D2G2T7</accession>
<dbReference type="GO" id="GO:0005737">
    <property type="term" value="C:cytoplasm"/>
    <property type="evidence" value="ECO:0007669"/>
    <property type="project" value="TreeGrafter"/>
</dbReference>
<name>A0A9D2G2T7_9FIRM</name>
<dbReference type="PANTHER" id="PTHR48079:SF6">
    <property type="entry name" value="NAD(P)-BINDING DOMAIN-CONTAINING PROTEIN-RELATED"/>
    <property type="match status" value="1"/>
</dbReference>
<dbReference type="GO" id="GO:0004029">
    <property type="term" value="F:aldehyde dehydrogenase (NAD+) activity"/>
    <property type="evidence" value="ECO:0007669"/>
    <property type="project" value="TreeGrafter"/>
</dbReference>
<dbReference type="InterPro" id="IPR051783">
    <property type="entry name" value="NAD(P)-dependent_oxidoreduct"/>
</dbReference>
<dbReference type="Pfam" id="PF01370">
    <property type="entry name" value="Epimerase"/>
    <property type="match status" value="1"/>
</dbReference>
<evidence type="ECO:0000259" key="1">
    <source>
        <dbReference type="Pfam" id="PF01370"/>
    </source>
</evidence>
<dbReference type="EMBL" id="DXBB01000020">
    <property type="protein sequence ID" value="HIZ72148.1"/>
    <property type="molecule type" value="Genomic_DNA"/>
</dbReference>
<gene>
    <name evidence="2" type="ORF">H9964_01045</name>
</gene>
<feature type="domain" description="NAD-dependent epimerase/dehydratase" evidence="1">
    <location>
        <begin position="3"/>
        <end position="170"/>
    </location>
</feature>